<organism evidence="2 3">
    <name type="scientific">Novosphingobium olei</name>
    <dbReference type="NCBI Taxonomy" id="2728851"/>
    <lineage>
        <taxon>Bacteria</taxon>
        <taxon>Pseudomonadati</taxon>
        <taxon>Pseudomonadota</taxon>
        <taxon>Alphaproteobacteria</taxon>
        <taxon>Sphingomonadales</taxon>
        <taxon>Sphingomonadaceae</taxon>
        <taxon>Novosphingobium</taxon>
    </lineage>
</organism>
<feature type="domain" description="Dienelactone hydrolase" evidence="1">
    <location>
        <begin position="79"/>
        <end position="306"/>
    </location>
</feature>
<dbReference type="PANTHER" id="PTHR46623">
    <property type="entry name" value="CARBOXYMETHYLENEBUTENOLIDASE-RELATED"/>
    <property type="match status" value="1"/>
</dbReference>
<evidence type="ECO:0000313" key="2">
    <source>
        <dbReference type="EMBL" id="NML95872.1"/>
    </source>
</evidence>
<protein>
    <submittedName>
        <fullName evidence="2">Dienelactone hydrolase family protein</fullName>
    </submittedName>
</protein>
<dbReference type="EMBL" id="JABBGM010000013">
    <property type="protein sequence ID" value="NML95872.1"/>
    <property type="molecule type" value="Genomic_DNA"/>
</dbReference>
<dbReference type="GO" id="GO:0016787">
    <property type="term" value="F:hydrolase activity"/>
    <property type="evidence" value="ECO:0007669"/>
    <property type="project" value="UniProtKB-KW"/>
</dbReference>
<dbReference type="PANTHER" id="PTHR46623:SF10">
    <property type="entry name" value="CARBOXYMETHYLENEBUTENOLIDASE HOMOLOG"/>
    <property type="match status" value="1"/>
</dbReference>
<dbReference type="AlphaFoldDB" id="A0A7Y0GCR2"/>
<proteinExistence type="predicted"/>
<dbReference type="RefSeq" id="WP_169495068.1">
    <property type="nucleotide sequence ID" value="NZ_JABBGM010000013.1"/>
</dbReference>
<accession>A0A7Y0GCR2</accession>
<dbReference type="InterPro" id="IPR029058">
    <property type="entry name" value="AB_hydrolase_fold"/>
</dbReference>
<dbReference type="Pfam" id="PF01738">
    <property type="entry name" value="DLH"/>
    <property type="match status" value="1"/>
</dbReference>
<dbReference type="InterPro" id="IPR002925">
    <property type="entry name" value="Dienelactn_hydro"/>
</dbReference>
<keyword evidence="3" id="KW-1185">Reference proteome</keyword>
<dbReference type="SUPFAM" id="SSF53474">
    <property type="entry name" value="alpha/beta-Hydrolases"/>
    <property type="match status" value="1"/>
</dbReference>
<dbReference type="Gene3D" id="3.40.50.1820">
    <property type="entry name" value="alpha/beta hydrolase"/>
    <property type="match status" value="1"/>
</dbReference>
<dbReference type="InterPro" id="IPR006311">
    <property type="entry name" value="TAT_signal"/>
</dbReference>
<sequence>MCDELTESDNERFLAQVYPAQGHPAQGYPVDRRRFAALGAGAAVLAVAPGCVANPAPDAGALPTASRAVTITTPDGKADAFFVYPKSGKHAAVILWPDIAGLRDAYRTMGTRLASAGYAVLVVNQYYRSAPAPIMSSLSEWRTPAGQEKLKPMIAAITPAGTTSDAGAFVAWLDGQAEVDTKRKIGSAGYCMGGPFTVRTAVASPVRVGAAASFHGANLVNDTPDSPHKLLASTQASYLFAIAQNDDERAPGDKDALRAAAKAAGRAAEVEVYPAQHGWCTIDAPIYDQAQAEKAWGRMLALFKTALA</sequence>
<dbReference type="Proteomes" id="UP000583556">
    <property type="component" value="Unassembled WGS sequence"/>
</dbReference>
<evidence type="ECO:0000259" key="1">
    <source>
        <dbReference type="Pfam" id="PF01738"/>
    </source>
</evidence>
<comment type="caution">
    <text evidence="2">The sequence shown here is derived from an EMBL/GenBank/DDBJ whole genome shotgun (WGS) entry which is preliminary data.</text>
</comment>
<gene>
    <name evidence="2" type="ORF">HHL27_19540</name>
</gene>
<dbReference type="InterPro" id="IPR051049">
    <property type="entry name" value="Dienelactone_hydrolase-like"/>
</dbReference>
<name>A0A7Y0GCR2_9SPHN</name>
<evidence type="ECO:0000313" key="3">
    <source>
        <dbReference type="Proteomes" id="UP000583556"/>
    </source>
</evidence>
<keyword evidence="2" id="KW-0378">Hydrolase</keyword>
<dbReference type="PROSITE" id="PS51318">
    <property type="entry name" value="TAT"/>
    <property type="match status" value="1"/>
</dbReference>
<reference evidence="2 3" key="1">
    <citation type="submission" date="2020-04" db="EMBL/GenBank/DDBJ databases">
        <title>Novosphingobium sp. TW-4 isolated from soil.</title>
        <authorList>
            <person name="Dahal R.H."/>
            <person name="Chaudhary D.K."/>
        </authorList>
    </citation>
    <scope>NUCLEOTIDE SEQUENCE [LARGE SCALE GENOMIC DNA]</scope>
    <source>
        <strain evidence="2 3">TW-4</strain>
    </source>
</reference>